<dbReference type="AlphaFoldDB" id="A0A9P6XA33"/>
<dbReference type="GO" id="GO:0000329">
    <property type="term" value="C:fungal-type vacuole membrane"/>
    <property type="evidence" value="ECO:0007669"/>
    <property type="project" value="InterPro"/>
</dbReference>
<dbReference type="Pfam" id="PF12505">
    <property type="entry name" value="DUF3712"/>
    <property type="match status" value="2"/>
</dbReference>
<evidence type="ECO:0008006" key="5">
    <source>
        <dbReference type="Google" id="ProtNLM"/>
    </source>
</evidence>
<dbReference type="PANTHER" id="PTHR35895">
    <property type="entry name" value="CHROMOSOME 16, WHOLE GENOME SHOTGUN SEQUENCE"/>
    <property type="match status" value="1"/>
</dbReference>
<dbReference type="PANTHER" id="PTHR35895:SF3">
    <property type="entry name" value="PRE-RRNA PROCESSING PROTEIN"/>
    <property type="match status" value="1"/>
</dbReference>
<dbReference type="EMBL" id="JAANQT010000745">
    <property type="protein sequence ID" value="KAG1308696.1"/>
    <property type="molecule type" value="Genomic_DNA"/>
</dbReference>
<feature type="transmembrane region" description="Helical" evidence="2">
    <location>
        <begin position="67"/>
        <end position="90"/>
    </location>
</feature>
<dbReference type="Proteomes" id="UP000716291">
    <property type="component" value="Unassembled WGS sequence"/>
</dbReference>
<proteinExistence type="predicted"/>
<keyword evidence="4" id="KW-1185">Reference proteome</keyword>
<gene>
    <name evidence="3" type="ORF">G6F64_005862</name>
</gene>
<protein>
    <recommendedName>
        <fullName evidence="5">Pre-rRNA processing protein</fullName>
    </recommendedName>
</protein>
<organism evidence="3 4">
    <name type="scientific">Rhizopus oryzae</name>
    <name type="common">Mucormycosis agent</name>
    <name type="synonym">Rhizopus arrhizus var. delemar</name>
    <dbReference type="NCBI Taxonomy" id="64495"/>
    <lineage>
        <taxon>Eukaryota</taxon>
        <taxon>Fungi</taxon>
        <taxon>Fungi incertae sedis</taxon>
        <taxon>Mucoromycota</taxon>
        <taxon>Mucoromycotina</taxon>
        <taxon>Mucoromycetes</taxon>
        <taxon>Mucorales</taxon>
        <taxon>Mucorineae</taxon>
        <taxon>Rhizopodaceae</taxon>
        <taxon>Rhizopus</taxon>
    </lineage>
</organism>
<keyword evidence="2" id="KW-0812">Transmembrane</keyword>
<dbReference type="InterPro" id="IPR046368">
    <property type="entry name" value="Tag1"/>
</dbReference>
<keyword evidence="2" id="KW-1133">Transmembrane helix</keyword>
<evidence type="ECO:0000256" key="1">
    <source>
        <dbReference type="SAM" id="MobiDB-lite"/>
    </source>
</evidence>
<sequence>MNSNQTSRGEPSSSKYVPTERSSLTSNKKEKYPALDQQPQPETYGTIEEPISITEPNLHDTYRNKKLCTYIILFITIITTLIIFILLWIAPTFAERTIKEGVQFKFQTASILNVSKENTMSMHVVGQIRLEPALYSWSKQFSKVFGQVNINPSELSVMHADQTIGIIGLPALSLNASSAFTEFDFVTRFIIQDNHAFMSFCKQAVEAPTVIWHIIGPLSIGIGWVPFHSTVELDKNIELEGMNGLKETKMQSISFPGANPLGGVSISGTVGLFNPSDVLSLRLGDVDFGIYLPGAQGDSQIAIVRAIDANLQGNRMNYFNVTGRTLPFTSDAEGSMSSFLTRYLHGESSIVHVRGSSFGPDPNQPTNTPSWLQDALGAITIAVPFPGATETDLIQDLDLSHIKIDFSPSGHPLISADVVTYLKQPNEFNFDLDITEIDPVVYLYLNYDSLHAFAIVQSDSPCPAQTTKSGDHQLTVKSKIVKAPFQILPGGQKDFEEFLNRVFYEKKGKVYIRGNSDAQVDSAFGHIAVHDLEFNGVIEIQGMQGLVHPQVTSVSIVRGYQDALEISTTLKIYNPSNAAVNLGDLHMALLYEDHVIGNASILSLALDAGVDNHLKVSAWLQGDNPHVIDFIGEYISTGISKLSNVNLTISGNYPNATSSEFLRSLIHNLTLNVPVPPFDKEPLLADCQMNLLSSTVVMSLRNPFPGIVMTINNINASATYDIYEIGNMAANFEDPGEGWKEGPMVLPGPICDVQCKGIVIKSEKIPVITKKLGYDAIKRALGGSIVVSVESQVGVMLGNFNLENLRYVQNNITTKVRKGF</sequence>
<feature type="compositionally biased region" description="Polar residues" evidence="1">
    <location>
        <begin position="1"/>
        <end position="26"/>
    </location>
</feature>
<accession>A0A9P6XA33</accession>
<evidence type="ECO:0000256" key="2">
    <source>
        <dbReference type="SAM" id="Phobius"/>
    </source>
</evidence>
<reference evidence="3" key="1">
    <citation type="journal article" date="2020" name="Microb. Genom.">
        <title>Genetic diversity of clinical and environmental Mucorales isolates obtained from an investigation of mucormycosis cases among solid organ transplant recipients.</title>
        <authorList>
            <person name="Nguyen M.H."/>
            <person name="Kaul D."/>
            <person name="Muto C."/>
            <person name="Cheng S.J."/>
            <person name="Richter R.A."/>
            <person name="Bruno V.M."/>
            <person name="Liu G."/>
            <person name="Beyhan S."/>
            <person name="Sundermann A.J."/>
            <person name="Mounaud S."/>
            <person name="Pasculle A.W."/>
            <person name="Nierman W.C."/>
            <person name="Driscoll E."/>
            <person name="Cumbie R."/>
            <person name="Clancy C.J."/>
            <person name="Dupont C.L."/>
        </authorList>
    </citation>
    <scope>NUCLEOTIDE SEQUENCE</scope>
    <source>
        <strain evidence="3">GL11</strain>
    </source>
</reference>
<comment type="caution">
    <text evidence="3">The sequence shown here is derived from an EMBL/GenBank/DDBJ whole genome shotgun (WGS) entry which is preliminary data.</text>
</comment>
<evidence type="ECO:0000313" key="4">
    <source>
        <dbReference type="Proteomes" id="UP000716291"/>
    </source>
</evidence>
<keyword evidence="2" id="KW-0472">Membrane</keyword>
<feature type="region of interest" description="Disordered" evidence="1">
    <location>
        <begin position="1"/>
        <end position="44"/>
    </location>
</feature>
<dbReference type="SUPFAM" id="SSF117070">
    <property type="entry name" value="LEA14-like"/>
    <property type="match status" value="1"/>
</dbReference>
<evidence type="ECO:0000313" key="3">
    <source>
        <dbReference type="EMBL" id="KAG1308696.1"/>
    </source>
</evidence>
<name>A0A9P6XA33_RHIOR</name>
<dbReference type="InterPro" id="IPR022185">
    <property type="entry name" value="DUF3712"/>
</dbReference>